<proteinExistence type="predicted"/>
<dbReference type="Proteomes" id="UP000291343">
    <property type="component" value="Unassembled WGS sequence"/>
</dbReference>
<keyword evidence="5" id="KW-1015">Disulfide bond</keyword>
<dbReference type="Gene3D" id="2.60.40.10">
    <property type="entry name" value="Immunoglobulins"/>
    <property type="match status" value="2"/>
</dbReference>
<evidence type="ECO:0000256" key="2">
    <source>
        <dbReference type="ARBA" id="ARBA00022692"/>
    </source>
</evidence>
<evidence type="ECO:0000313" key="8">
    <source>
        <dbReference type="Proteomes" id="UP000291343"/>
    </source>
</evidence>
<accession>A0A482X3Q0</accession>
<feature type="domain" description="Ig-like" evidence="6">
    <location>
        <begin position="139"/>
        <end position="217"/>
    </location>
</feature>
<dbReference type="InterPro" id="IPR036179">
    <property type="entry name" value="Ig-like_dom_sf"/>
</dbReference>
<evidence type="ECO:0000256" key="5">
    <source>
        <dbReference type="ARBA" id="ARBA00023157"/>
    </source>
</evidence>
<dbReference type="SUPFAM" id="SSF48726">
    <property type="entry name" value="Immunoglobulin"/>
    <property type="match status" value="2"/>
</dbReference>
<protein>
    <recommendedName>
        <fullName evidence="6">Ig-like domain-containing protein</fullName>
    </recommendedName>
</protein>
<feature type="domain" description="Ig-like" evidence="6">
    <location>
        <begin position="37"/>
        <end position="130"/>
    </location>
</feature>
<dbReference type="Pfam" id="PF07686">
    <property type="entry name" value="V-set"/>
    <property type="match status" value="1"/>
</dbReference>
<dbReference type="AlphaFoldDB" id="A0A482X3Q0"/>
<keyword evidence="2" id="KW-0812">Transmembrane</keyword>
<organism evidence="7 8">
    <name type="scientific">Laodelphax striatellus</name>
    <name type="common">Small brown planthopper</name>
    <name type="synonym">Delphax striatella</name>
    <dbReference type="NCBI Taxonomy" id="195883"/>
    <lineage>
        <taxon>Eukaryota</taxon>
        <taxon>Metazoa</taxon>
        <taxon>Ecdysozoa</taxon>
        <taxon>Arthropoda</taxon>
        <taxon>Hexapoda</taxon>
        <taxon>Insecta</taxon>
        <taxon>Pterygota</taxon>
        <taxon>Neoptera</taxon>
        <taxon>Paraneoptera</taxon>
        <taxon>Hemiptera</taxon>
        <taxon>Auchenorrhyncha</taxon>
        <taxon>Fulgoroidea</taxon>
        <taxon>Delphacidae</taxon>
        <taxon>Criomorphinae</taxon>
        <taxon>Laodelphax</taxon>
    </lineage>
</organism>
<evidence type="ECO:0000313" key="7">
    <source>
        <dbReference type="EMBL" id="RZF40427.1"/>
    </source>
</evidence>
<keyword evidence="8" id="KW-1185">Reference proteome</keyword>
<evidence type="ECO:0000256" key="4">
    <source>
        <dbReference type="ARBA" id="ARBA00023136"/>
    </source>
</evidence>
<name>A0A482X3Q0_LAOST</name>
<dbReference type="Pfam" id="PF08205">
    <property type="entry name" value="C2-set_2"/>
    <property type="match status" value="1"/>
</dbReference>
<dbReference type="InterPro" id="IPR013106">
    <property type="entry name" value="Ig_V-set"/>
</dbReference>
<keyword evidence="4" id="KW-0472">Membrane</keyword>
<dbReference type="FunCoup" id="A0A482X3Q0">
    <property type="interactions" value="8"/>
</dbReference>
<dbReference type="GO" id="GO:0016020">
    <property type="term" value="C:membrane"/>
    <property type="evidence" value="ECO:0007669"/>
    <property type="project" value="UniProtKB-SubCell"/>
</dbReference>
<comment type="caution">
    <text evidence="7">The sequence shown here is derived from an EMBL/GenBank/DDBJ whole genome shotgun (WGS) entry which is preliminary data.</text>
</comment>
<dbReference type="STRING" id="195883.A0A482X3Q0"/>
<dbReference type="SMART" id="SM00409">
    <property type="entry name" value="IG"/>
    <property type="match status" value="1"/>
</dbReference>
<dbReference type="InterPro" id="IPR013162">
    <property type="entry name" value="CD80_C2-set"/>
</dbReference>
<reference evidence="7 8" key="1">
    <citation type="journal article" date="2017" name="Gigascience">
        <title>Genome sequence of the small brown planthopper, Laodelphax striatellus.</title>
        <authorList>
            <person name="Zhu J."/>
            <person name="Jiang F."/>
            <person name="Wang X."/>
            <person name="Yang P."/>
            <person name="Bao Y."/>
            <person name="Zhao W."/>
            <person name="Wang W."/>
            <person name="Lu H."/>
            <person name="Wang Q."/>
            <person name="Cui N."/>
            <person name="Li J."/>
            <person name="Chen X."/>
            <person name="Luo L."/>
            <person name="Yu J."/>
            <person name="Kang L."/>
            <person name="Cui F."/>
        </authorList>
    </citation>
    <scope>NUCLEOTIDE SEQUENCE [LARGE SCALE GENOMIC DNA]</scope>
    <source>
        <strain evidence="7">Lst14</strain>
    </source>
</reference>
<dbReference type="InterPro" id="IPR013783">
    <property type="entry name" value="Ig-like_fold"/>
</dbReference>
<dbReference type="SMR" id="A0A482X3Q0"/>
<dbReference type="InterPro" id="IPR007110">
    <property type="entry name" value="Ig-like_dom"/>
</dbReference>
<dbReference type="PANTHER" id="PTHR21261">
    <property type="entry name" value="BEAT PROTEIN"/>
    <property type="match status" value="1"/>
</dbReference>
<keyword evidence="3" id="KW-1133">Transmembrane helix</keyword>
<evidence type="ECO:0000259" key="6">
    <source>
        <dbReference type="PROSITE" id="PS50835"/>
    </source>
</evidence>
<evidence type="ECO:0000256" key="1">
    <source>
        <dbReference type="ARBA" id="ARBA00004167"/>
    </source>
</evidence>
<evidence type="ECO:0000256" key="3">
    <source>
        <dbReference type="ARBA" id="ARBA00022989"/>
    </source>
</evidence>
<comment type="subcellular location">
    <subcellularLocation>
        <location evidence="1">Membrane</location>
        <topology evidence="1">Single-pass membrane protein</topology>
    </subcellularLocation>
</comment>
<dbReference type="OrthoDB" id="8915289at2759"/>
<dbReference type="EMBL" id="QKKF02018245">
    <property type="protein sequence ID" value="RZF40427.1"/>
    <property type="molecule type" value="Genomic_DNA"/>
</dbReference>
<gene>
    <name evidence="7" type="ORF">LSTR_LSTR011197</name>
</gene>
<dbReference type="InParanoid" id="A0A482X3Q0"/>
<dbReference type="PROSITE" id="PS50835">
    <property type="entry name" value="IG_LIKE"/>
    <property type="match status" value="2"/>
</dbReference>
<dbReference type="InterPro" id="IPR003599">
    <property type="entry name" value="Ig_sub"/>
</dbReference>
<dbReference type="PANTHER" id="PTHR21261:SF3">
    <property type="entry name" value="BEATEN PATH VII"/>
    <property type="match status" value="1"/>
</dbReference>
<sequence>MNSRGQEYFQAIAYREELECSWTFHVELRAPRYVSLGSSAILKCDYSVSHEMVHKVEWLRHGKKIFQYVKGRRPPFRNYTIPGAHMDWTSSNERQLSVRNLDFDASGAYSCEVTTETPIYTKPSEEREMTVVQSQMEDPRISFRKPTYSVGDWIEVNCTSAPANPTPHVTWLLNGKQVEKEALKSFKQKRTSTVTTQLRFQIQEDHREQLELTCLATIPNFLGHDATNTEYADHRAQSIAIEVKSPPPELNTISDHSRSSSCQTSMSPLQCLAFLLLLVCCQTSLANRSSNFFLADSL</sequence>